<evidence type="ECO:0000313" key="2">
    <source>
        <dbReference type="Proteomes" id="UP000218606"/>
    </source>
</evidence>
<accession>A0AAN1GQ43</accession>
<dbReference type="EMBL" id="CP010767">
    <property type="protein sequence ID" value="ATG43107.1"/>
    <property type="molecule type" value="Genomic_DNA"/>
</dbReference>
<sequence>MSIGSDFPHFCLSGKPGMPDFGRRPPVSVTLGQILPVAKGQTDCFLQVLKGIGAATAANPPASTQAD</sequence>
<gene>
    <name evidence="1" type="ORF">PhaeoP13_01159</name>
</gene>
<name>A0AAN1GQ43_9RHOB</name>
<evidence type="ECO:0000313" key="1">
    <source>
        <dbReference type="EMBL" id="ATG43107.1"/>
    </source>
</evidence>
<reference evidence="1 2" key="1">
    <citation type="journal article" date="2017" name="Front. Microbiol.">
        <title>Phaeobacter piscinae sp. nov., a species of the Roseobacter group and potential aquaculture probiont.</title>
        <authorList>
            <person name="Sonnenschein E.C."/>
            <person name="Phippen C.B.W."/>
            <person name="Nielsen K.F."/>
            <person name="Mateiu R.V."/>
            <person name="Melchiorsen J."/>
            <person name="Gram L."/>
            <person name="Overmann J."/>
            <person name="Freese H.M."/>
        </authorList>
    </citation>
    <scope>NUCLEOTIDE SEQUENCE [LARGE SCALE GENOMIC DNA]</scope>
    <source>
        <strain evidence="1 2">P13</strain>
    </source>
</reference>
<protein>
    <submittedName>
        <fullName evidence="1">Uncharacterized protein</fullName>
    </submittedName>
</protein>
<dbReference type="AlphaFoldDB" id="A0AAN1GQ43"/>
<dbReference type="Proteomes" id="UP000218606">
    <property type="component" value="Chromosome"/>
</dbReference>
<organism evidence="1 2">
    <name type="scientific">Phaeobacter piscinae</name>
    <dbReference type="NCBI Taxonomy" id="1580596"/>
    <lineage>
        <taxon>Bacteria</taxon>
        <taxon>Pseudomonadati</taxon>
        <taxon>Pseudomonadota</taxon>
        <taxon>Alphaproteobacteria</taxon>
        <taxon>Rhodobacterales</taxon>
        <taxon>Roseobacteraceae</taxon>
        <taxon>Phaeobacter</taxon>
    </lineage>
</organism>
<proteinExistence type="predicted"/>